<dbReference type="AlphaFoldDB" id="A0A225AV34"/>
<sequence length="344" mass="36999">MASKEHLILLTGASGFVGGHILHSLLAEGYNVRCTVRSESSAASIRNTHSASSNQLSFATVTDFTHPDAFDDAVQGVSGIIHTASPFLLQSNDHENDLVKPAIQGTVHLLQAAYKHAGPQLYRVIVTSSFAAILDMEKGYRPGYTYTDTDWNPASYEQAVSNSSTAFAYCASKKLAEKAAWDFVESTSPKPSFALTTMCPPWILGPNIDANISLSHLNESTQTIYQLINGSLSTPPPTDFAGFADVRDVAEAHLKAYQNPEAAGQRFLISRGNFNYQTACDIIRESFPQLASEGKVPEGTPGAGEKEAVYRVDSSKSTAVLGIEYTPLKQTLKDCVSQLLAASA</sequence>
<protein>
    <recommendedName>
        <fullName evidence="3">NAD-dependent epimerase/dehydratase domain-containing protein</fullName>
    </recommendedName>
</protein>
<comment type="similarity">
    <text evidence="2">Belongs to the NAD(P)-dependent epimerase/dehydratase family. Dihydroflavonol-4-reductase subfamily.</text>
</comment>
<evidence type="ECO:0000313" key="5">
    <source>
        <dbReference type="Proteomes" id="UP000214365"/>
    </source>
</evidence>
<gene>
    <name evidence="4" type="ORF">UA08_06439</name>
</gene>
<dbReference type="SUPFAM" id="SSF51735">
    <property type="entry name" value="NAD(P)-binding Rossmann-fold domains"/>
    <property type="match status" value="1"/>
</dbReference>
<dbReference type="EMBL" id="LFMY01000010">
    <property type="protein sequence ID" value="OKL58295.1"/>
    <property type="molecule type" value="Genomic_DNA"/>
</dbReference>
<dbReference type="InterPro" id="IPR001509">
    <property type="entry name" value="Epimerase_deHydtase"/>
</dbReference>
<dbReference type="OrthoDB" id="2735536at2759"/>
<dbReference type="CDD" id="cd05227">
    <property type="entry name" value="AR_SDR_e"/>
    <property type="match status" value="1"/>
</dbReference>
<organism evidence="4 5">
    <name type="scientific">Talaromyces atroroseus</name>
    <dbReference type="NCBI Taxonomy" id="1441469"/>
    <lineage>
        <taxon>Eukaryota</taxon>
        <taxon>Fungi</taxon>
        <taxon>Dikarya</taxon>
        <taxon>Ascomycota</taxon>
        <taxon>Pezizomycotina</taxon>
        <taxon>Eurotiomycetes</taxon>
        <taxon>Eurotiomycetidae</taxon>
        <taxon>Eurotiales</taxon>
        <taxon>Trichocomaceae</taxon>
        <taxon>Talaromyces</taxon>
        <taxon>Talaromyces sect. Trachyspermi</taxon>
    </lineage>
</organism>
<evidence type="ECO:0000256" key="1">
    <source>
        <dbReference type="ARBA" id="ARBA00023002"/>
    </source>
</evidence>
<dbReference type="STRING" id="1441469.A0A225AV34"/>
<dbReference type="PANTHER" id="PTHR10366:SF564">
    <property type="entry name" value="STEROL-4-ALPHA-CARBOXYLATE 3-DEHYDROGENASE, DECARBOXYLATING"/>
    <property type="match status" value="1"/>
</dbReference>
<keyword evidence="5" id="KW-1185">Reference proteome</keyword>
<dbReference type="PANTHER" id="PTHR10366">
    <property type="entry name" value="NAD DEPENDENT EPIMERASE/DEHYDRATASE"/>
    <property type="match status" value="1"/>
</dbReference>
<dbReference type="GO" id="GO:0016616">
    <property type="term" value="F:oxidoreductase activity, acting on the CH-OH group of donors, NAD or NADP as acceptor"/>
    <property type="evidence" value="ECO:0007669"/>
    <property type="project" value="TreeGrafter"/>
</dbReference>
<keyword evidence="1" id="KW-0560">Oxidoreductase</keyword>
<dbReference type="InterPro" id="IPR050425">
    <property type="entry name" value="NAD(P)_dehydrat-like"/>
</dbReference>
<evidence type="ECO:0000256" key="2">
    <source>
        <dbReference type="ARBA" id="ARBA00023445"/>
    </source>
</evidence>
<dbReference type="Gene3D" id="3.40.50.720">
    <property type="entry name" value="NAD(P)-binding Rossmann-like Domain"/>
    <property type="match status" value="1"/>
</dbReference>
<accession>A0A225AV34</accession>
<dbReference type="Proteomes" id="UP000214365">
    <property type="component" value="Unassembled WGS sequence"/>
</dbReference>
<dbReference type="GeneID" id="31006194"/>
<evidence type="ECO:0000259" key="3">
    <source>
        <dbReference type="Pfam" id="PF01370"/>
    </source>
</evidence>
<comment type="caution">
    <text evidence="4">The sequence shown here is derived from an EMBL/GenBank/DDBJ whole genome shotgun (WGS) entry which is preliminary data.</text>
</comment>
<feature type="domain" description="NAD-dependent epimerase/dehydratase" evidence="3">
    <location>
        <begin position="8"/>
        <end position="266"/>
    </location>
</feature>
<proteinExistence type="inferred from homology"/>
<evidence type="ECO:0000313" key="4">
    <source>
        <dbReference type="EMBL" id="OKL58295.1"/>
    </source>
</evidence>
<dbReference type="InterPro" id="IPR036291">
    <property type="entry name" value="NAD(P)-bd_dom_sf"/>
</dbReference>
<dbReference type="RefSeq" id="XP_020118416.1">
    <property type="nucleotide sequence ID" value="XM_020269213.1"/>
</dbReference>
<reference evidence="4" key="1">
    <citation type="submission" date="2015-06" db="EMBL/GenBank/DDBJ databases">
        <title>Talaromyces atroroseus IBT 11181 draft genome.</title>
        <authorList>
            <person name="Rasmussen K.B."/>
            <person name="Rasmussen S."/>
            <person name="Petersen B."/>
            <person name="Sicheritz-Ponten T."/>
            <person name="Mortensen U.H."/>
            <person name="Thrane U."/>
        </authorList>
    </citation>
    <scope>NUCLEOTIDE SEQUENCE [LARGE SCALE GENOMIC DNA]</scope>
    <source>
        <strain evidence="4">IBT 11181</strain>
    </source>
</reference>
<name>A0A225AV34_TALAT</name>
<dbReference type="Pfam" id="PF01370">
    <property type="entry name" value="Epimerase"/>
    <property type="match status" value="1"/>
</dbReference>